<reference evidence="2" key="1">
    <citation type="journal article" date="2023" name="Front. Plant Sci.">
        <title>Chromosomal-level genome assembly of Melastoma candidum provides insights into trichome evolution.</title>
        <authorList>
            <person name="Zhong Y."/>
            <person name="Wu W."/>
            <person name="Sun C."/>
            <person name="Zou P."/>
            <person name="Liu Y."/>
            <person name="Dai S."/>
            <person name="Zhou R."/>
        </authorList>
    </citation>
    <scope>NUCLEOTIDE SEQUENCE [LARGE SCALE GENOMIC DNA]</scope>
</reference>
<keyword evidence="2" id="KW-1185">Reference proteome</keyword>
<accession>A0ACB9S225</accession>
<gene>
    <name evidence="1" type="ORF">MLD38_003207</name>
</gene>
<name>A0ACB9S225_9MYRT</name>
<comment type="caution">
    <text evidence="1">The sequence shown here is derived from an EMBL/GenBank/DDBJ whole genome shotgun (WGS) entry which is preliminary data.</text>
</comment>
<protein>
    <submittedName>
        <fullName evidence="1">Uncharacterized protein</fullName>
    </submittedName>
</protein>
<dbReference type="Proteomes" id="UP001057402">
    <property type="component" value="Chromosome 2"/>
</dbReference>
<proteinExistence type="predicted"/>
<organism evidence="1 2">
    <name type="scientific">Melastoma candidum</name>
    <dbReference type="NCBI Taxonomy" id="119954"/>
    <lineage>
        <taxon>Eukaryota</taxon>
        <taxon>Viridiplantae</taxon>
        <taxon>Streptophyta</taxon>
        <taxon>Embryophyta</taxon>
        <taxon>Tracheophyta</taxon>
        <taxon>Spermatophyta</taxon>
        <taxon>Magnoliopsida</taxon>
        <taxon>eudicotyledons</taxon>
        <taxon>Gunneridae</taxon>
        <taxon>Pentapetalae</taxon>
        <taxon>rosids</taxon>
        <taxon>malvids</taxon>
        <taxon>Myrtales</taxon>
        <taxon>Melastomataceae</taxon>
        <taxon>Melastomatoideae</taxon>
        <taxon>Melastomateae</taxon>
        <taxon>Melastoma</taxon>
    </lineage>
</organism>
<evidence type="ECO:0000313" key="1">
    <source>
        <dbReference type="EMBL" id="KAI4385149.1"/>
    </source>
</evidence>
<dbReference type="EMBL" id="CM042881">
    <property type="protein sequence ID" value="KAI4385149.1"/>
    <property type="molecule type" value="Genomic_DNA"/>
</dbReference>
<sequence>MAAGRHGGYRGNEFREREANSASSRRELGYRGRVREGGDRARVRPRDVREREMENGGSGYGSYSSGSDSGSKGANNPGNRHRPDSVRNSDREPGELSSESGSEDAMELDRGKEGEKLENGVNSSPVVEKKRKFSPIVWDRDDEEASAISKRRTSTIVATTKLPPPPPLPKSFVEVPKSDNGGVEISSIQTDADQVVCSVVDKVDSDLIGNARDSPAVDNAVAASPSGDDRWGADQEAQPLEDEDYVPLRNISSSRWAAGDSSPIDEGEIVDHEAVYTSLRGSKVRGKSVSPEAGNLKKDGSEDVRLRSIESGGQSRHAGSSSEEGYSGHGLDGNDDMEIDRDRDNYTRGDGALDTDSEEDITSERTPEPASPPRRSVNMLQGCRSVDEFERLNKIDEGTYGVVFRARDKKTGEVVALKKVKMEKEREGFPLTSLREINILLSFHHPSIVDVKEVVVGSNLDSIYMVMEYMEHDLKGLMEAMKQPFSQSEVKCLMLQLLEGVKYLHDNWVLHRDLKTSNLLLNNRGELKICDFGLARQYGSPLKPYTQLVVTLWYRAPELLLGAKQYSTAIDLWSLGCIMAELLSKEPLFNGKTEFEQLDKIFRILGTPNETIWPGFSKLPGVKVNFVKHQYNLLRKKFPPTSFTGSPVLSDAGFDLLNKLLTYDPEKRITADDALNHEWFREVPHPKSKDFMPTFPAQHDKDRRTRRLLKSPDPLEEQRRKELQQGEPGGGGLFG</sequence>
<evidence type="ECO:0000313" key="2">
    <source>
        <dbReference type="Proteomes" id="UP001057402"/>
    </source>
</evidence>